<dbReference type="PANTHER" id="PTHR18841:SF2">
    <property type="entry name" value="VITELLINE MEMBRANE OUTER LAYER PROTEIN 1 HOMOLOG"/>
    <property type="match status" value="1"/>
</dbReference>
<accession>A0A8S3QWA1</accession>
<protein>
    <submittedName>
        <fullName evidence="2">Vitelline membrane outer layer protein 1 homolog,Vitelline membrane outer layer protein 1</fullName>
    </submittedName>
</protein>
<dbReference type="AlphaFoldDB" id="A0A8S3QWA1"/>
<evidence type="ECO:0000313" key="3">
    <source>
        <dbReference type="Proteomes" id="UP000683360"/>
    </source>
</evidence>
<dbReference type="CDD" id="cd00220">
    <property type="entry name" value="VMO-I"/>
    <property type="match status" value="1"/>
</dbReference>
<reference evidence="2" key="1">
    <citation type="submission" date="2021-03" db="EMBL/GenBank/DDBJ databases">
        <authorList>
            <person name="Bekaert M."/>
        </authorList>
    </citation>
    <scope>NUCLEOTIDE SEQUENCE</scope>
</reference>
<proteinExistence type="predicted"/>
<keyword evidence="3" id="KW-1185">Reference proteome</keyword>
<dbReference type="OrthoDB" id="6108093at2759"/>
<gene>
    <name evidence="2" type="ORF">MEDL_13840</name>
</gene>
<sequence>MVNTIDICLFFFVLITAANGPTNVDAQILSKVAASAMAAERVVTKVLSVTNGGPHGPWSGPEFCARGYYATGYSLKIEEKQGKGDDTALNAIRLKCRKGNNSPITGGTILAQDGIWGRWSKEMDCDSGKQFVSFRLQVEENQGRGDDTAANYVSFMCRSFNGGGTHIIGTRGFWGPFGAWSQTCPLGSAICGLEVQIEPNQRRGDDTALNNAKFYCCSQ</sequence>
<dbReference type="GO" id="GO:0005615">
    <property type="term" value="C:extracellular space"/>
    <property type="evidence" value="ECO:0007669"/>
    <property type="project" value="TreeGrafter"/>
</dbReference>
<dbReference type="InterPro" id="IPR036706">
    <property type="entry name" value="VOMI_sf"/>
</dbReference>
<dbReference type="PANTHER" id="PTHR18841">
    <property type="entry name" value="VITELLINE MEMBRANE OUTER LAYER PROTEIN I-RELATED"/>
    <property type="match status" value="1"/>
</dbReference>
<dbReference type="SUPFAM" id="SSF51092">
    <property type="entry name" value="Vitelline membrane outer protein-I (VMO-I)"/>
    <property type="match status" value="1"/>
</dbReference>
<feature type="chain" id="PRO_5035939825" evidence="1">
    <location>
        <begin position="27"/>
        <end position="219"/>
    </location>
</feature>
<keyword evidence="1" id="KW-0732">Signal</keyword>
<dbReference type="Proteomes" id="UP000683360">
    <property type="component" value="Unassembled WGS sequence"/>
</dbReference>
<dbReference type="Pfam" id="PF03762">
    <property type="entry name" value="VOMI"/>
    <property type="match status" value="1"/>
</dbReference>
<evidence type="ECO:0000313" key="2">
    <source>
        <dbReference type="EMBL" id="CAG2199103.1"/>
    </source>
</evidence>
<dbReference type="EMBL" id="CAJPWZ010000711">
    <property type="protein sequence ID" value="CAG2199103.1"/>
    <property type="molecule type" value="Genomic_DNA"/>
</dbReference>
<dbReference type="Gene3D" id="2.100.10.20">
    <property type="entry name" value="Vitelline membrane outer layer protein I (VOMI)"/>
    <property type="match status" value="1"/>
</dbReference>
<feature type="signal peptide" evidence="1">
    <location>
        <begin position="1"/>
        <end position="26"/>
    </location>
</feature>
<name>A0A8S3QWA1_MYTED</name>
<dbReference type="InterPro" id="IPR005515">
    <property type="entry name" value="VOMI"/>
</dbReference>
<organism evidence="2 3">
    <name type="scientific">Mytilus edulis</name>
    <name type="common">Blue mussel</name>
    <dbReference type="NCBI Taxonomy" id="6550"/>
    <lineage>
        <taxon>Eukaryota</taxon>
        <taxon>Metazoa</taxon>
        <taxon>Spiralia</taxon>
        <taxon>Lophotrochozoa</taxon>
        <taxon>Mollusca</taxon>
        <taxon>Bivalvia</taxon>
        <taxon>Autobranchia</taxon>
        <taxon>Pteriomorphia</taxon>
        <taxon>Mytilida</taxon>
        <taxon>Mytiloidea</taxon>
        <taxon>Mytilidae</taxon>
        <taxon>Mytilinae</taxon>
        <taxon>Mytilus</taxon>
    </lineage>
</organism>
<comment type="caution">
    <text evidence="2">The sequence shown here is derived from an EMBL/GenBank/DDBJ whole genome shotgun (WGS) entry which is preliminary data.</text>
</comment>
<evidence type="ECO:0000256" key="1">
    <source>
        <dbReference type="SAM" id="SignalP"/>
    </source>
</evidence>